<feature type="domain" description="AB hydrolase-1" evidence="3">
    <location>
        <begin position="63"/>
        <end position="310"/>
    </location>
</feature>
<dbReference type="PANTHER" id="PTHR43798:SF31">
    <property type="entry name" value="AB HYDROLASE SUPERFAMILY PROTEIN YCLE"/>
    <property type="match status" value="1"/>
</dbReference>
<evidence type="ECO:0000256" key="2">
    <source>
        <dbReference type="SAM" id="MobiDB-lite"/>
    </source>
</evidence>
<evidence type="ECO:0000313" key="5">
    <source>
        <dbReference type="Proteomes" id="UP000219331"/>
    </source>
</evidence>
<dbReference type="InterPro" id="IPR000639">
    <property type="entry name" value="Epox_hydrolase-like"/>
</dbReference>
<dbReference type="GO" id="GO:0016787">
    <property type="term" value="F:hydrolase activity"/>
    <property type="evidence" value="ECO:0007669"/>
    <property type="project" value="UniProtKB-KW"/>
</dbReference>
<feature type="compositionally biased region" description="Low complexity" evidence="2">
    <location>
        <begin position="348"/>
        <end position="361"/>
    </location>
</feature>
<evidence type="ECO:0000256" key="1">
    <source>
        <dbReference type="ARBA" id="ARBA00022801"/>
    </source>
</evidence>
<dbReference type="InterPro" id="IPR029058">
    <property type="entry name" value="AB_hydrolase_fold"/>
</dbReference>
<evidence type="ECO:0000259" key="3">
    <source>
        <dbReference type="Pfam" id="PF00561"/>
    </source>
</evidence>
<keyword evidence="1" id="KW-0378">Hydrolase</keyword>
<dbReference type="InterPro" id="IPR050266">
    <property type="entry name" value="AB_hydrolase_sf"/>
</dbReference>
<name>A0A285THY1_9HYPH</name>
<gene>
    <name evidence="4" type="ORF">SAMN05421512_111117</name>
</gene>
<dbReference type="PRINTS" id="PR00412">
    <property type="entry name" value="EPOXHYDRLASE"/>
</dbReference>
<dbReference type="RefSeq" id="WP_097176002.1">
    <property type="nucleotide sequence ID" value="NZ_OBML01000011.1"/>
</dbReference>
<dbReference type="SUPFAM" id="SSF53474">
    <property type="entry name" value="alpha/beta-Hydrolases"/>
    <property type="match status" value="1"/>
</dbReference>
<dbReference type="Proteomes" id="UP000219331">
    <property type="component" value="Unassembled WGS sequence"/>
</dbReference>
<evidence type="ECO:0000313" key="4">
    <source>
        <dbReference type="EMBL" id="SOC21577.1"/>
    </source>
</evidence>
<dbReference type="GO" id="GO:0016020">
    <property type="term" value="C:membrane"/>
    <property type="evidence" value="ECO:0007669"/>
    <property type="project" value="TreeGrafter"/>
</dbReference>
<sequence>MPTFALVLLSALALLLSGLALLADVRGREAEERYPPIGTFAEIDGVRLHYLDIRPEGWREGDPALVFVHGASANLRDPHMALAGPLSDWPAAKGKAARLVFVDRPGHGYSQRGGDDMYRPAAQAALIAGLTDSLGIERAVAVGHSWGGAVAAQLGLARPDLFAGLVFLAPATHPWPGGTNWYYDAAAMPVAGTVFSHTLAPFGAGLLAPSAIKGIFRPAEVPVNYAERLGLPLLFRPRTFRANAQDVAFLKGEVEAAALRYGEITQPAAVITGETDSVVYPHIHSHGLVRDLPNAWLVTLERAGHMPHHTRTDAVLAEIAKVVAMVFPEAGPEEGWSDEGARDENETAEAVSSNAAAAASD</sequence>
<reference evidence="4 5" key="1">
    <citation type="submission" date="2017-08" db="EMBL/GenBank/DDBJ databases">
        <authorList>
            <person name="de Groot N.N."/>
        </authorList>
    </citation>
    <scope>NUCLEOTIDE SEQUENCE [LARGE SCALE GENOMIC DNA]</scope>
    <source>
        <strain evidence="4 5">USBA 352</strain>
    </source>
</reference>
<dbReference type="PANTHER" id="PTHR43798">
    <property type="entry name" value="MONOACYLGLYCEROL LIPASE"/>
    <property type="match status" value="1"/>
</dbReference>
<dbReference type="AlphaFoldDB" id="A0A285THY1"/>
<proteinExistence type="predicted"/>
<keyword evidence="5" id="KW-1185">Reference proteome</keyword>
<dbReference type="EMBL" id="OBML01000011">
    <property type="protein sequence ID" value="SOC21577.1"/>
    <property type="molecule type" value="Genomic_DNA"/>
</dbReference>
<accession>A0A285THY1</accession>
<dbReference type="Pfam" id="PF00561">
    <property type="entry name" value="Abhydrolase_1"/>
    <property type="match status" value="1"/>
</dbReference>
<dbReference type="Gene3D" id="3.40.50.1820">
    <property type="entry name" value="alpha/beta hydrolase"/>
    <property type="match status" value="1"/>
</dbReference>
<organism evidence="4 5">
    <name type="scientific">Stappia indica</name>
    <dbReference type="NCBI Taxonomy" id="538381"/>
    <lineage>
        <taxon>Bacteria</taxon>
        <taxon>Pseudomonadati</taxon>
        <taxon>Pseudomonadota</taxon>
        <taxon>Alphaproteobacteria</taxon>
        <taxon>Hyphomicrobiales</taxon>
        <taxon>Stappiaceae</taxon>
        <taxon>Stappia</taxon>
    </lineage>
</organism>
<dbReference type="InterPro" id="IPR000073">
    <property type="entry name" value="AB_hydrolase_1"/>
</dbReference>
<dbReference type="OrthoDB" id="9815441at2"/>
<dbReference type="PRINTS" id="PR00111">
    <property type="entry name" value="ABHYDROLASE"/>
</dbReference>
<dbReference type="STRING" id="538381.GCA_001696535_01730"/>
<protein>
    <submittedName>
        <fullName evidence="4">Pimeloyl-ACP methyl ester carboxylesterase</fullName>
    </submittedName>
</protein>
<feature type="region of interest" description="Disordered" evidence="2">
    <location>
        <begin position="331"/>
        <end position="361"/>
    </location>
</feature>